<dbReference type="PANTHER" id="PTHR47197">
    <property type="entry name" value="PROTEIN NIRF"/>
    <property type="match status" value="1"/>
</dbReference>
<feature type="chain" id="PRO_5016177541" description="YNCE-like beta-propeller domain-containing protein" evidence="2">
    <location>
        <begin position="28"/>
        <end position="319"/>
    </location>
</feature>
<dbReference type="SUPFAM" id="SSF51004">
    <property type="entry name" value="C-terminal (heme d1) domain of cytochrome cd1-nitrite reductase"/>
    <property type="match status" value="1"/>
</dbReference>
<dbReference type="PANTHER" id="PTHR47197:SF3">
    <property type="entry name" value="DIHYDRO-HEME D1 DEHYDROGENASE"/>
    <property type="match status" value="1"/>
</dbReference>
<dbReference type="Gene3D" id="2.130.10.10">
    <property type="entry name" value="YVTN repeat-like/Quinoprotein amine dehydrogenase"/>
    <property type="match status" value="2"/>
</dbReference>
<name>A0A2V2LF78_9RHOB</name>
<evidence type="ECO:0000256" key="1">
    <source>
        <dbReference type="ARBA" id="ARBA00022729"/>
    </source>
</evidence>
<dbReference type="AlphaFoldDB" id="A0A2V2LF78"/>
<gene>
    <name evidence="4" type="ORF">DKT77_01890</name>
</gene>
<comment type="caution">
    <text evidence="4">The sequence shown here is derived from an EMBL/GenBank/DDBJ whole genome shotgun (WGS) entry which is preliminary data.</text>
</comment>
<protein>
    <recommendedName>
        <fullName evidence="3">YNCE-like beta-propeller domain-containing protein</fullName>
    </recommendedName>
</protein>
<feature type="signal peptide" evidence="2">
    <location>
        <begin position="1"/>
        <end position="27"/>
    </location>
</feature>
<accession>A0A2V2LF78</accession>
<keyword evidence="5" id="KW-1185">Reference proteome</keyword>
<dbReference type="InterPro" id="IPR051200">
    <property type="entry name" value="Host-pathogen_enzymatic-act"/>
</dbReference>
<dbReference type="InterPro" id="IPR011964">
    <property type="entry name" value="YVTN_b-propeller_repeat"/>
</dbReference>
<keyword evidence="1 2" id="KW-0732">Signal</keyword>
<dbReference type="EMBL" id="QGKU01000006">
    <property type="protein sequence ID" value="PWR04270.1"/>
    <property type="molecule type" value="Genomic_DNA"/>
</dbReference>
<dbReference type="InterPro" id="IPR011048">
    <property type="entry name" value="Haem_d1_sf"/>
</dbReference>
<dbReference type="InterPro" id="IPR048433">
    <property type="entry name" value="YNCE-like_beta-prop"/>
</dbReference>
<dbReference type="NCBIfam" id="TIGR02276">
    <property type="entry name" value="beta_rpt_yvtn"/>
    <property type="match status" value="1"/>
</dbReference>
<feature type="domain" description="YNCE-like beta-propeller" evidence="3">
    <location>
        <begin position="203"/>
        <end position="308"/>
    </location>
</feature>
<dbReference type="OrthoDB" id="195736at2"/>
<evidence type="ECO:0000256" key="2">
    <source>
        <dbReference type="SAM" id="SignalP"/>
    </source>
</evidence>
<dbReference type="Pfam" id="PF21783">
    <property type="entry name" value="YNCE"/>
    <property type="match status" value="1"/>
</dbReference>
<organism evidence="4 5">
    <name type="scientific">Meridianimarinicoccus roseus</name>
    <dbReference type="NCBI Taxonomy" id="2072018"/>
    <lineage>
        <taxon>Bacteria</taxon>
        <taxon>Pseudomonadati</taxon>
        <taxon>Pseudomonadota</taxon>
        <taxon>Alphaproteobacteria</taxon>
        <taxon>Rhodobacterales</taxon>
        <taxon>Paracoccaceae</taxon>
        <taxon>Meridianimarinicoccus</taxon>
    </lineage>
</organism>
<sequence>MRWSSGSVRRVADAALALVLLAVPAEAEIAHVTCQNGDALSVIDLTAAAETDRWAVPGQPAGVAAGPETVFTVSAGSKAVRRWSRQGTLLAQTVLSDGGPIGVAHDAARGRLFVSDWYNARIWVLDDIALATQAELATGAAPAGLALSGDGRWLASADRDADRVTIFDAATLALHRTVTVGTRPFGLRFDPGGRLFVGNVGSNDVSVIDPTAGRVTATVPVGERPYGIAFAAGRAFVSNQYADTVSVIDLATLDPNGLIEVGEYPEGIDATADGRYVAVANWFGNTLSVIDATSLGVVEEIATCDGPRAFGAFLVGGEK</sequence>
<dbReference type="RefSeq" id="WP_109810056.1">
    <property type="nucleotide sequence ID" value="NZ_QGKU01000006.1"/>
</dbReference>
<proteinExistence type="predicted"/>
<evidence type="ECO:0000313" key="5">
    <source>
        <dbReference type="Proteomes" id="UP000245680"/>
    </source>
</evidence>
<dbReference type="Proteomes" id="UP000245680">
    <property type="component" value="Unassembled WGS sequence"/>
</dbReference>
<evidence type="ECO:0000259" key="3">
    <source>
        <dbReference type="Pfam" id="PF21783"/>
    </source>
</evidence>
<reference evidence="4 5" key="1">
    <citation type="submission" date="2018-05" db="EMBL/GenBank/DDBJ databases">
        <title>Rhodobacteraceae gen. nov., sp. nov. isolated from sea water.</title>
        <authorList>
            <person name="Ren Y."/>
        </authorList>
    </citation>
    <scope>NUCLEOTIDE SEQUENCE [LARGE SCALE GENOMIC DNA]</scope>
    <source>
        <strain evidence="4 5">TG-679</strain>
    </source>
</reference>
<dbReference type="InterPro" id="IPR015943">
    <property type="entry name" value="WD40/YVTN_repeat-like_dom_sf"/>
</dbReference>
<evidence type="ECO:0000313" key="4">
    <source>
        <dbReference type="EMBL" id="PWR04270.1"/>
    </source>
</evidence>